<accession>A0A5B0LZ93</accession>
<keyword evidence="3" id="KW-1185">Reference proteome</keyword>
<sequence>MMLSGPRESRLRLGAHLKSIALMVVIVIVIVWPDKIVQPIAYIQDPTGYDRLGGFSVRFDAWVWVRPSSIVDPYNTIANHAWSVEYFIR</sequence>
<keyword evidence="1" id="KW-1133">Transmembrane helix</keyword>
<feature type="transmembrane region" description="Helical" evidence="1">
    <location>
        <begin position="12"/>
        <end position="32"/>
    </location>
</feature>
<organism evidence="2 3">
    <name type="scientific">Puccinia graminis f. sp. tritici</name>
    <dbReference type="NCBI Taxonomy" id="56615"/>
    <lineage>
        <taxon>Eukaryota</taxon>
        <taxon>Fungi</taxon>
        <taxon>Dikarya</taxon>
        <taxon>Basidiomycota</taxon>
        <taxon>Pucciniomycotina</taxon>
        <taxon>Pucciniomycetes</taxon>
        <taxon>Pucciniales</taxon>
        <taxon>Pucciniaceae</taxon>
        <taxon>Puccinia</taxon>
    </lineage>
</organism>
<dbReference type="EMBL" id="VSWC01000183">
    <property type="protein sequence ID" value="KAA1069213.1"/>
    <property type="molecule type" value="Genomic_DNA"/>
</dbReference>
<evidence type="ECO:0000313" key="3">
    <source>
        <dbReference type="Proteomes" id="UP000324748"/>
    </source>
</evidence>
<keyword evidence="1" id="KW-0812">Transmembrane</keyword>
<comment type="caution">
    <text evidence="2">The sequence shown here is derived from an EMBL/GenBank/DDBJ whole genome shotgun (WGS) entry which is preliminary data.</text>
</comment>
<evidence type="ECO:0000256" key="1">
    <source>
        <dbReference type="SAM" id="Phobius"/>
    </source>
</evidence>
<keyword evidence="1" id="KW-0472">Membrane</keyword>
<gene>
    <name evidence="2" type="ORF">PGT21_016474</name>
</gene>
<dbReference type="AlphaFoldDB" id="A0A5B0LZ93"/>
<dbReference type="Proteomes" id="UP000324748">
    <property type="component" value="Unassembled WGS sequence"/>
</dbReference>
<name>A0A5B0LZ93_PUCGR</name>
<evidence type="ECO:0000313" key="2">
    <source>
        <dbReference type="EMBL" id="KAA1069213.1"/>
    </source>
</evidence>
<protein>
    <submittedName>
        <fullName evidence="2">Uncharacterized protein</fullName>
    </submittedName>
</protein>
<proteinExistence type="predicted"/>
<reference evidence="2 3" key="1">
    <citation type="submission" date="2019-05" db="EMBL/GenBank/DDBJ databases">
        <title>Emergence of the Ug99 lineage of the wheat stem rust pathogen through somatic hybridization.</title>
        <authorList>
            <person name="Li F."/>
            <person name="Upadhyaya N.M."/>
            <person name="Sperschneider J."/>
            <person name="Matny O."/>
            <person name="Nguyen-Phuc H."/>
            <person name="Mago R."/>
            <person name="Raley C."/>
            <person name="Miller M.E."/>
            <person name="Silverstein K.A.T."/>
            <person name="Henningsen E."/>
            <person name="Hirsch C.D."/>
            <person name="Visser B."/>
            <person name="Pretorius Z.A."/>
            <person name="Steffenson B.J."/>
            <person name="Schwessinger B."/>
            <person name="Dodds P.N."/>
            <person name="Figueroa M."/>
        </authorList>
    </citation>
    <scope>NUCLEOTIDE SEQUENCE [LARGE SCALE GENOMIC DNA]</scope>
    <source>
        <strain evidence="2">21-0</strain>
    </source>
</reference>